<protein>
    <submittedName>
        <fullName evidence="1">DUF4291 domain-containing protein</fullName>
    </submittedName>
</protein>
<comment type="caution">
    <text evidence="1">The sequence shown here is derived from an EMBL/GenBank/DDBJ whole genome shotgun (WGS) entry which is preliminary data.</text>
</comment>
<sequence length="204" mass="24163">MNQVYKKEIIHEDRRILATYDETTIRIYQAYNNRIADEALELGRFGKSFKVDRMTWIKPSFLWMMYRSGWGTKVDQERILAIDIMREGFEEIILNAVLSTYNEKVYSTYDEWKNKLGASQVRCQWDPDRDIYGDSIERRAIQLGIKGSMVNKYVNEWIKKITDITEDVGTLREARHNKTIDIKALPNEKEYFVNDSIRDILGMI</sequence>
<dbReference type="RefSeq" id="WP_200272091.1">
    <property type="nucleotide sequence ID" value="NZ_JAENHN010000050.1"/>
</dbReference>
<dbReference type="PANTHER" id="PTHR38567">
    <property type="entry name" value="DUF4291 DOMAIN-CONTAINING PROTEIN"/>
    <property type="match status" value="1"/>
</dbReference>
<organism evidence="1 2">
    <name type="scientific">Clostridium yunnanense</name>
    <dbReference type="NCBI Taxonomy" id="2800325"/>
    <lineage>
        <taxon>Bacteria</taxon>
        <taxon>Bacillati</taxon>
        <taxon>Bacillota</taxon>
        <taxon>Clostridia</taxon>
        <taxon>Eubacteriales</taxon>
        <taxon>Clostridiaceae</taxon>
        <taxon>Clostridium</taxon>
    </lineage>
</organism>
<dbReference type="EMBL" id="JAENHN010000050">
    <property type="protein sequence ID" value="MBK1812665.1"/>
    <property type="molecule type" value="Genomic_DNA"/>
</dbReference>
<gene>
    <name evidence="1" type="ORF">JHL18_18760</name>
</gene>
<reference evidence="2" key="1">
    <citation type="submission" date="2021-01" db="EMBL/GenBank/DDBJ databases">
        <title>Genome public.</title>
        <authorList>
            <person name="Liu C."/>
            <person name="Sun Q."/>
        </authorList>
    </citation>
    <scope>NUCLEOTIDE SEQUENCE [LARGE SCALE GENOMIC DNA]</scope>
    <source>
        <strain evidence="2">YIM B02505</strain>
    </source>
</reference>
<dbReference type="InterPro" id="IPR025633">
    <property type="entry name" value="DUF4291"/>
</dbReference>
<keyword evidence="2" id="KW-1185">Reference proteome</keyword>
<accession>A0ABS1ETJ7</accession>
<proteinExistence type="predicted"/>
<evidence type="ECO:0000313" key="2">
    <source>
        <dbReference type="Proteomes" id="UP000596739"/>
    </source>
</evidence>
<dbReference type="Pfam" id="PF14124">
    <property type="entry name" value="DUF4291"/>
    <property type="match status" value="1"/>
</dbReference>
<name>A0ABS1ETJ7_9CLOT</name>
<dbReference type="PANTHER" id="PTHR38567:SF1">
    <property type="entry name" value="DUF4291 DOMAIN-CONTAINING PROTEIN"/>
    <property type="match status" value="1"/>
</dbReference>
<dbReference type="Proteomes" id="UP000596739">
    <property type="component" value="Unassembled WGS sequence"/>
</dbReference>
<evidence type="ECO:0000313" key="1">
    <source>
        <dbReference type="EMBL" id="MBK1812665.1"/>
    </source>
</evidence>